<keyword evidence="6 8" id="KW-0472">Membrane</keyword>
<dbReference type="PROSITE" id="PS52016">
    <property type="entry name" value="TONB_DEPENDENT_REC_3"/>
    <property type="match status" value="1"/>
</dbReference>
<sequence length="1050" mass="113057">MYKKLLLKKLFLCPLLLLLYCTAAMAQGTAVTGKVTDERGLPLPGVTVVVKGTTRGTNTGTNGTFSINAGSKETLVFSMIGYGKQEELVGARTVINLSLTAEQQSLNEVVVVGYGTQRRKDLTSSVGSVKGEAFKDQPITNPTEALQGRIAGVNVVKNSGAPDATPTIIIRGVASLNQPAPLYIVDGVRVPDGNNINVQDIATIDVLKDASSAAIYGAAAAGGVILITTKKGTGTTGTPQVSLSARYGITKPELVKLLNKTDYIKLENIVNPTAFQTSPGVPKAGIDTLANTDWVKALYGNAYEQNYNVSISGATPAVNYLVSGFYNKQKGIYINNFSNIGGARVNTDYKLAKWLKFGEQLAISQRKTAPPVGTEAQLHNAPFRTLPIIPVIDRFGNYGTVAQGYGSVSQFGGPNPVGSAANANSLDYKNNLQSNAYVDIILPYGFDLRTNVSYNYYLENQDYYQNAFVIGQTSSATNSLTKTFIQSTQFLTNEVLSWNHSYGKHNISAIAGYEEIQNHFNNSIAAETSIGLPGYSFIQTSASNLSIQGKNDPNGLIKSKFARLNYNFNSRYYLSGSVREDANYTVFGPDKQKGTFGAASAGWNISEEGFFKPLLPVINNLKLRGSYGELGNSSINQYLYNLTYSQFMATNGIASGAQNFSPGGPLIIATSANGIANPDLHWETVKETSIGIDGEALHGSIYYTVEYYNKNTNGMLYNISLPLSSGFTAPFISNIGKVNNKGWDILLGYRHTGKDFSYDVSVNGGFNKNNVVSLSGLATDAIYDGYNYYSIGDAGFNMMPNQNLTITKAGLPFGSFYGLKSTGIFQTDAQAAASPQKATAHAGDLIYEDYNHDGKIDNNDRQVIGNPNPKLVYGINAKFNYKGVDLALLFNGVAGVDLFNGVKAYEQFPFSDGNTTSQVFNDSFLGSNGLTNQPRLGVKNPDGSFTMDPNKNYQTVSSYFVESGNYLKLKNAQLGYTFGASLLQKAKIRSARVFVMANNLFTITSYKGLDPELGSAASPSGYTGATTRGVDAVSQYPQTRIYSIGLDVNF</sequence>
<accession>A0ABY7T9I3</accession>
<comment type="similarity">
    <text evidence="8 9">Belongs to the TonB-dependent receptor family.</text>
</comment>
<evidence type="ECO:0000256" key="3">
    <source>
        <dbReference type="ARBA" id="ARBA00022452"/>
    </source>
</evidence>
<evidence type="ECO:0000313" key="13">
    <source>
        <dbReference type="EMBL" id="WCT11857.1"/>
    </source>
</evidence>
<evidence type="ECO:0000313" key="14">
    <source>
        <dbReference type="Proteomes" id="UP001216139"/>
    </source>
</evidence>
<dbReference type="Gene3D" id="2.60.40.1120">
    <property type="entry name" value="Carboxypeptidase-like, regulatory domain"/>
    <property type="match status" value="1"/>
</dbReference>
<dbReference type="EMBL" id="CP117167">
    <property type="protein sequence ID" value="WCT11857.1"/>
    <property type="molecule type" value="Genomic_DNA"/>
</dbReference>
<name>A0ABY7T9I3_9SPHI</name>
<protein>
    <submittedName>
        <fullName evidence="13">SusC/RagA family TonB-linked outer membrane protein</fullName>
    </submittedName>
</protein>
<dbReference type="Pfam" id="PF13715">
    <property type="entry name" value="CarbopepD_reg_2"/>
    <property type="match status" value="1"/>
</dbReference>
<dbReference type="NCBIfam" id="TIGR04056">
    <property type="entry name" value="OMP_RagA_SusC"/>
    <property type="match status" value="1"/>
</dbReference>
<evidence type="ECO:0000256" key="7">
    <source>
        <dbReference type="ARBA" id="ARBA00023237"/>
    </source>
</evidence>
<evidence type="ECO:0000256" key="5">
    <source>
        <dbReference type="ARBA" id="ARBA00023077"/>
    </source>
</evidence>
<feature type="domain" description="TonB-dependent receptor-like beta-barrel" evidence="11">
    <location>
        <begin position="403"/>
        <end position="813"/>
    </location>
</feature>
<evidence type="ECO:0000256" key="10">
    <source>
        <dbReference type="SAM" id="SignalP"/>
    </source>
</evidence>
<feature type="chain" id="PRO_5046289967" evidence="10">
    <location>
        <begin position="27"/>
        <end position="1050"/>
    </location>
</feature>
<evidence type="ECO:0000256" key="1">
    <source>
        <dbReference type="ARBA" id="ARBA00004571"/>
    </source>
</evidence>
<evidence type="ECO:0000256" key="8">
    <source>
        <dbReference type="PROSITE-ProRule" id="PRU01360"/>
    </source>
</evidence>
<keyword evidence="3 8" id="KW-1134">Transmembrane beta strand</keyword>
<keyword evidence="5 9" id="KW-0798">TonB box</keyword>
<keyword evidence="4 8" id="KW-0812">Transmembrane</keyword>
<dbReference type="Gene3D" id="2.170.130.10">
    <property type="entry name" value="TonB-dependent receptor, plug domain"/>
    <property type="match status" value="1"/>
</dbReference>
<dbReference type="InterPro" id="IPR008969">
    <property type="entry name" value="CarboxyPept-like_regulatory"/>
</dbReference>
<dbReference type="RefSeq" id="WP_273630049.1">
    <property type="nucleotide sequence ID" value="NZ_CP117167.1"/>
</dbReference>
<dbReference type="SUPFAM" id="SSF49464">
    <property type="entry name" value="Carboxypeptidase regulatory domain-like"/>
    <property type="match status" value="1"/>
</dbReference>
<keyword evidence="14" id="KW-1185">Reference proteome</keyword>
<dbReference type="Pfam" id="PF00593">
    <property type="entry name" value="TonB_dep_Rec_b-barrel"/>
    <property type="match status" value="1"/>
</dbReference>
<dbReference type="InterPro" id="IPR039426">
    <property type="entry name" value="TonB-dep_rcpt-like"/>
</dbReference>
<dbReference type="InterPro" id="IPR037066">
    <property type="entry name" value="Plug_dom_sf"/>
</dbReference>
<evidence type="ECO:0000256" key="2">
    <source>
        <dbReference type="ARBA" id="ARBA00022448"/>
    </source>
</evidence>
<comment type="subcellular location">
    <subcellularLocation>
        <location evidence="1 8">Cell outer membrane</location>
        <topology evidence="1 8">Multi-pass membrane protein</topology>
    </subcellularLocation>
</comment>
<dbReference type="Pfam" id="PF07715">
    <property type="entry name" value="Plug"/>
    <property type="match status" value="1"/>
</dbReference>
<dbReference type="InterPro" id="IPR000531">
    <property type="entry name" value="Beta-barrel_TonB"/>
</dbReference>
<evidence type="ECO:0000256" key="6">
    <source>
        <dbReference type="ARBA" id="ARBA00023136"/>
    </source>
</evidence>
<keyword evidence="2 8" id="KW-0813">Transport</keyword>
<keyword evidence="10" id="KW-0732">Signal</keyword>
<evidence type="ECO:0000259" key="12">
    <source>
        <dbReference type="Pfam" id="PF07715"/>
    </source>
</evidence>
<dbReference type="NCBIfam" id="TIGR04057">
    <property type="entry name" value="SusC_RagA_signa"/>
    <property type="match status" value="1"/>
</dbReference>
<dbReference type="InterPro" id="IPR012910">
    <property type="entry name" value="Plug_dom"/>
</dbReference>
<dbReference type="SUPFAM" id="SSF56935">
    <property type="entry name" value="Porins"/>
    <property type="match status" value="1"/>
</dbReference>
<proteinExistence type="inferred from homology"/>
<dbReference type="InterPro" id="IPR023997">
    <property type="entry name" value="TonB-dep_OMP_SusC/RagA_CS"/>
</dbReference>
<feature type="signal peptide" evidence="10">
    <location>
        <begin position="1"/>
        <end position="26"/>
    </location>
</feature>
<reference evidence="13 14" key="1">
    <citation type="submission" date="2023-02" db="EMBL/GenBank/DDBJ databases">
        <title>Genome sequence of Mucilaginibacter jinjuensis strain KACC 16571.</title>
        <authorList>
            <person name="Kim S."/>
            <person name="Heo J."/>
            <person name="Kwon S.-W."/>
        </authorList>
    </citation>
    <scope>NUCLEOTIDE SEQUENCE [LARGE SCALE GENOMIC DNA]</scope>
    <source>
        <strain evidence="13 14">KACC 16571</strain>
    </source>
</reference>
<dbReference type="InterPro" id="IPR036942">
    <property type="entry name" value="Beta-barrel_TonB_sf"/>
</dbReference>
<gene>
    <name evidence="13" type="ORF">PQO05_24295</name>
</gene>
<dbReference type="InterPro" id="IPR023996">
    <property type="entry name" value="TonB-dep_OMP_SusC/RagA"/>
</dbReference>
<organism evidence="13 14">
    <name type="scientific">Mucilaginibacter jinjuensis</name>
    <dbReference type="NCBI Taxonomy" id="1176721"/>
    <lineage>
        <taxon>Bacteria</taxon>
        <taxon>Pseudomonadati</taxon>
        <taxon>Bacteroidota</taxon>
        <taxon>Sphingobacteriia</taxon>
        <taxon>Sphingobacteriales</taxon>
        <taxon>Sphingobacteriaceae</taxon>
        <taxon>Mucilaginibacter</taxon>
    </lineage>
</organism>
<keyword evidence="7 8" id="KW-0998">Cell outer membrane</keyword>
<dbReference type="Gene3D" id="2.40.170.20">
    <property type="entry name" value="TonB-dependent receptor, beta-barrel domain"/>
    <property type="match status" value="1"/>
</dbReference>
<evidence type="ECO:0000256" key="4">
    <source>
        <dbReference type="ARBA" id="ARBA00022692"/>
    </source>
</evidence>
<evidence type="ECO:0000259" key="11">
    <source>
        <dbReference type="Pfam" id="PF00593"/>
    </source>
</evidence>
<evidence type="ECO:0000256" key="9">
    <source>
        <dbReference type="RuleBase" id="RU003357"/>
    </source>
</evidence>
<feature type="domain" description="TonB-dependent receptor plug" evidence="12">
    <location>
        <begin position="120"/>
        <end position="224"/>
    </location>
</feature>
<dbReference type="Proteomes" id="UP001216139">
    <property type="component" value="Chromosome"/>
</dbReference>